<evidence type="ECO:0000313" key="7">
    <source>
        <dbReference type="Proteomes" id="UP001432062"/>
    </source>
</evidence>
<accession>A0ABZ1YKZ4</accession>
<keyword evidence="2 5" id="KW-0812">Transmembrane</keyword>
<reference evidence="6" key="1">
    <citation type="submission" date="2022-10" db="EMBL/GenBank/DDBJ databases">
        <title>The complete genomes of actinobacterial strains from the NBC collection.</title>
        <authorList>
            <person name="Joergensen T.S."/>
            <person name="Alvarez Arevalo M."/>
            <person name="Sterndorff E.B."/>
            <person name="Faurdal D."/>
            <person name="Vuksanovic O."/>
            <person name="Mourched A.-S."/>
            <person name="Charusanti P."/>
            <person name="Shaw S."/>
            <person name="Blin K."/>
            <person name="Weber T."/>
        </authorList>
    </citation>
    <scope>NUCLEOTIDE SEQUENCE</scope>
    <source>
        <strain evidence="6">NBC_01482</strain>
    </source>
</reference>
<evidence type="ECO:0000256" key="4">
    <source>
        <dbReference type="ARBA" id="ARBA00023136"/>
    </source>
</evidence>
<evidence type="ECO:0000256" key="1">
    <source>
        <dbReference type="ARBA" id="ARBA00004167"/>
    </source>
</evidence>
<dbReference type="InterPro" id="IPR007343">
    <property type="entry name" value="Uncharacterised_pept_Zn_put"/>
</dbReference>
<dbReference type="PANTHER" id="PTHR30168">
    <property type="entry name" value="PUTATIVE MEMBRANE PROTEIN YPFJ"/>
    <property type="match status" value="1"/>
</dbReference>
<dbReference type="Proteomes" id="UP001432062">
    <property type="component" value="Chromosome"/>
</dbReference>
<dbReference type="Pfam" id="PF04228">
    <property type="entry name" value="Zn_peptidase"/>
    <property type="match status" value="1"/>
</dbReference>
<sequence>MNGTFSSRLGPLRGKRIVLIWAVLGVIGALTATGLLVTGRSTDAGEMHAARTISDSTTPGFAGALPDSANPIGDAAPPVAFAPLAGLSPAGMPVASSRAVQALADHPLFAQHVGLGRVDCKLPAWHDDPETARAFYRSAIACLDASWEPTLRGAGLPFHPPRLLAPTESRDVASQCVQRLRNGPTTFYCALDETLVLPYDAMRPLSSGSRRGAQLAVLSTEYGHHVQNLIGVMQAYNEKRATVGKETIAGREQSRRMELQARCFSGMFLGTNFGRADIDEQTWTEASHTVQSGHVTRDPRMQGTEENVWGWWKWGSDKGDTWECNTWYSSPAHVE</sequence>
<dbReference type="RefSeq" id="WP_327096987.1">
    <property type="nucleotide sequence ID" value="NZ_CP109149.1"/>
</dbReference>
<evidence type="ECO:0000256" key="5">
    <source>
        <dbReference type="SAM" id="Phobius"/>
    </source>
</evidence>
<organism evidence="6 7">
    <name type="scientific">Nocardia vinacea</name>
    <dbReference type="NCBI Taxonomy" id="96468"/>
    <lineage>
        <taxon>Bacteria</taxon>
        <taxon>Bacillati</taxon>
        <taxon>Actinomycetota</taxon>
        <taxon>Actinomycetes</taxon>
        <taxon>Mycobacteriales</taxon>
        <taxon>Nocardiaceae</taxon>
        <taxon>Nocardia</taxon>
    </lineage>
</organism>
<feature type="transmembrane region" description="Helical" evidence="5">
    <location>
        <begin position="17"/>
        <end position="37"/>
    </location>
</feature>
<keyword evidence="4 5" id="KW-0472">Membrane</keyword>
<protein>
    <submittedName>
        <fullName evidence="6">Neutral zinc metallopeptidase</fullName>
    </submittedName>
</protein>
<evidence type="ECO:0000256" key="3">
    <source>
        <dbReference type="ARBA" id="ARBA00022989"/>
    </source>
</evidence>
<dbReference type="PANTHER" id="PTHR30168:SF0">
    <property type="entry name" value="INNER MEMBRANE PROTEIN"/>
    <property type="match status" value="1"/>
</dbReference>
<gene>
    <name evidence="6" type="ORF">OG563_32070</name>
</gene>
<evidence type="ECO:0000256" key="2">
    <source>
        <dbReference type="ARBA" id="ARBA00022692"/>
    </source>
</evidence>
<evidence type="ECO:0000313" key="6">
    <source>
        <dbReference type="EMBL" id="WUV43823.1"/>
    </source>
</evidence>
<proteinExistence type="predicted"/>
<name>A0ABZ1YKZ4_9NOCA</name>
<dbReference type="EMBL" id="CP109441">
    <property type="protein sequence ID" value="WUV43823.1"/>
    <property type="molecule type" value="Genomic_DNA"/>
</dbReference>
<keyword evidence="7" id="KW-1185">Reference proteome</keyword>
<keyword evidence="3 5" id="KW-1133">Transmembrane helix</keyword>
<comment type="subcellular location">
    <subcellularLocation>
        <location evidence="1">Membrane</location>
        <topology evidence="1">Single-pass membrane protein</topology>
    </subcellularLocation>
</comment>